<evidence type="ECO:0000256" key="5">
    <source>
        <dbReference type="SAM" id="Phobius"/>
    </source>
</evidence>
<feature type="transmembrane region" description="Helical" evidence="5">
    <location>
        <begin position="296"/>
        <end position="319"/>
    </location>
</feature>
<feature type="transmembrane region" description="Helical" evidence="5">
    <location>
        <begin position="466"/>
        <end position="490"/>
    </location>
</feature>
<keyword evidence="4 5" id="KW-0472">Membrane</keyword>
<dbReference type="Pfam" id="PF00083">
    <property type="entry name" value="Sugar_tr"/>
    <property type="match status" value="1"/>
</dbReference>
<organism evidence="6 7">
    <name type="scientific">Agrilus planipennis</name>
    <name type="common">Emerald ash borer</name>
    <name type="synonym">Agrilus marcopoli</name>
    <dbReference type="NCBI Taxonomy" id="224129"/>
    <lineage>
        <taxon>Eukaryota</taxon>
        <taxon>Metazoa</taxon>
        <taxon>Ecdysozoa</taxon>
        <taxon>Arthropoda</taxon>
        <taxon>Hexapoda</taxon>
        <taxon>Insecta</taxon>
        <taxon>Pterygota</taxon>
        <taxon>Neoptera</taxon>
        <taxon>Endopterygota</taxon>
        <taxon>Coleoptera</taxon>
        <taxon>Polyphaga</taxon>
        <taxon>Elateriformia</taxon>
        <taxon>Buprestoidea</taxon>
        <taxon>Buprestidae</taxon>
        <taxon>Agrilinae</taxon>
        <taxon>Agrilus</taxon>
    </lineage>
</organism>
<feature type="transmembrane region" description="Helical" evidence="5">
    <location>
        <begin position="191"/>
        <end position="212"/>
    </location>
</feature>
<dbReference type="Proteomes" id="UP000192223">
    <property type="component" value="Unplaced"/>
</dbReference>
<dbReference type="GeneID" id="108737500"/>
<dbReference type="RefSeq" id="XP_025835863.1">
    <property type="nucleotide sequence ID" value="XM_025980078.1"/>
</dbReference>
<sequence length="517" mass="58710">MQIDDSFYDIYLSDWDFTRQSIGVNFGTLSPYTTTEADLIKKLTKAKRGRFITQMYAGVCAAIGTYSFGMVVGWSSPITYEMLLTSSEGENATSIENIEDDHYAWIISITALGCCMGIFPAFLLLEQIGPRLYMILANFLLIILWGVMAIVTTYSIFMVVRLMTGFAAVSFLICGETILTDCTTKYYMRYTMMMFNSSMVLGIVITYVMGGLWGKSKTCTICCSVCAFHILLLYFAKDSPVILYARNPVEAIKALAWYLGKTNIQLKVKQIKKQHERRRLESSSDLYKKYLLSSKAVLKGTLTVFGLIFFEVSSGYYALLFYNVSLFREFQHKDSQYKVLGSIYFGVCLWIVTVISSYIHYPIPCGVKKPLMISSILITFNLAASALYLTFMEPSIDSRTHLMVPVILFGTFIICFEAGLSFYPKVFLKDVLPDQVYPLIRSLITFFHWLMIFFMLRFFFPVGRLIGFSYVYGMLTVVSIISVIYIRFLVIETTGKSLLQIQLELGGNPVGTRTTFN</sequence>
<dbReference type="OrthoDB" id="6730379at2759"/>
<dbReference type="Gene3D" id="1.20.1250.20">
    <property type="entry name" value="MFS general substrate transporter like domains"/>
    <property type="match status" value="1"/>
</dbReference>
<name>A0A7F5RIP6_AGRPL</name>
<dbReference type="InterPro" id="IPR036259">
    <property type="entry name" value="MFS_trans_sf"/>
</dbReference>
<feature type="transmembrane region" description="Helical" evidence="5">
    <location>
        <begin position="339"/>
        <end position="359"/>
    </location>
</feature>
<reference evidence="7" key="1">
    <citation type="submission" date="2025-08" db="UniProtKB">
        <authorList>
            <consortium name="RefSeq"/>
        </authorList>
    </citation>
    <scope>IDENTIFICATION</scope>
    <source>
        <tissue evidence="7">Entire body</tissue>
    </source>
</reference>
<evidence type="ECO:0000313" key="6">
    <source>
        <dbReference type="Proteomes" id="UP000192223"/>
    </source>
</evidence>
<dbReference type="InterPro" id="IPR050549">
    <property type="entry name" value="MFS_Trehalose_Transporter"/>
</dbReference>
<gene>
    <name evidence="7" type="primary">LOC108737500</name>
</gene>
<evidence type="ECO:0000313" key="7">
    <source>
        <dbReference type="RefSeq" id="XP_025835863.1"/>
    </source>
</evidence>
<feature type="transmembrane region" description="Helical" evidence="5">
    <location>
        <begin position="158"/>
        <end position="179"/>
    </location>
</feature>
<dbReference type="GO" id="GO:0022857">
    <property type="term" value="F:transmembrane transporter activity"/>
    <property type="evidence" value="ECO:0007669"/>
    <property type="project" value="InterPro"/>
</dbReference>
<accession>A0A7F5RIP6</accession>
<keyword evidence="6" id="KW-1185">Reference proteome</keyword>
<evidence type="ECO:0000256" key="3">
    <source>
        <dbReference type="ARBA" id="ARBA00022989"/>
    </source>
</evidence>
<dbReference type="InterPro" id="IPR005828">
    <property type="entry name" value="MFS_sugar_transport-like"/>
</dbReference>
<feature type="transmembrane region" description="Helical" evidence="5">
    <location>
        <begin position="103"/>
        <end position="125"/>
    </location>
</feature>
<dbReference type="GO" id="GO:0016020">
    <property type="term" value="C:membrane"/>
    <property type="evidence" value="ECO:0007669"/>
    <property type="project" value="UniProtKB-SubCell"/>
</dbReference>
<evidence type="ECO:0000256" key="2">
    <source>
        <dbReference type="ARBA" id="ARBA00022692"/>
    </source>
</evidence>
<protein>
    <submittedName>
        <fullName evidence="7">Facilitated trehalose transporter Tret1-like</fullName>
    </submittedName>
</protein>
<feature type="transmembrane region" description="Helical" evidence="5">
    <location>
        <begin position="436"/>
        <end position="460"/>
    </location>
</feature>
<dbReference type="KEGG" id="apln:108737500"/>
<feature type="transmembrane region" description="Helical" evidence="5">
    <location>
        <begin position="132"/>
        <end position="152"/>
    </location>
</feature>
<dbReference type="PANTHER" id="PTHR48021:SF1">
    <property type="entry name" value="GH07001P-RELATED"/>
    <property type="match status" value="1"/>
</dbReference>
<comment type="subcellular location">
    <subcellularLocation>
        <location evidence="1">Membrane</location>
    </subcellularLocation>
</comment>
<dbReference type="PANTHER" id="PTHR48021">
    <property type="match status" value="1"/>
</dbReference>
<keyword evidence="2 5" id="KW-0812">Transmembrane</keyword>
<feature type="transmembrane region" description="Helical" evidence="5">
    <location>
        <begin position="403"/>
        <end position="424"/>
    </location>
</feature>
<dbReference type="SUPFAM" id="SSF103473">
    <property type="entry name" value="MFS general substrate transporter"/>
    <property type="match status" value="1"/>
</dbReference>
<keyword evidence="3 5" id="KW-1133">Transmembrane helix</keyword>
<dbReference type="InParanoid" id="A0A7F5RIP6"/>
<proteinExistence type="predicted"/>
<evidence type="ECO:0000256" key="1">
    <source>
        <dbReference type="ARBA" id="ARBA00004370"/>
    </source>
</evidence>
<feature type="transmembrane region" description="Helical" evidence="5">
    <location>
        <begin position="51"/>
        <end position="74"/>
    </location>
</feature>
<feature type="transmembrane region" description="Helical" evidence="5">
    <location>
        <begin position="371"/>
        <end position="391"/>
    </location>
</feature>
<evidence type="ECO:0000256" key="4">
    <source>
        <dbReference type="ARBA" id="ARBA00023136"/>
    </source>
</evidence>
<dbReference type="AlphaFoldDB" id="A0A7F5RIP6"/>